<dbReference type="AlphaFoldDB" id="A0A1I7TCL7"/>
<dbReference type="Proteomes" id="UP000095282">
    <property type="component" value="Unplaced"/>
</dbReference>
<name>A0A1I7TCL7_9PELO</name>
<dbReference type="PANTHER" id="PTHR22743">
    <property type="entry name" value="MEPRIN/TRAF-LIKE MATH FAMILY-C.ELEGANS"/>
    <property type="match status" value="1"/>
</dbReference>
<reference evidence="3" key="1">
    <citation type="submission" date="2016-11" db="UniProtKB">
        <authorList>
            <consortium name="WormBaseParasite"/>
        </authorList>
    </citation>
    <scope>IDENTIFICATION</scope>
</reference>
<dbReference type="WBParaSite" id="Csp11.Scaffold581.g4599.t1">
    <property type="protein sequence ID" value="Csp11.Scaffold581.g4599.t1"/>
    <property type="gene ID" value="Csp11.Scaffold581.g4599"/>
</dbReference>
<dbReference type="Pfam" id="PF00651">
    <property type="entry name" value="BTB"/>
    <property type="match status" value="1"/>
</dbReference>
<dbReference type="eggNOG" id="KOG4430">
    <property type="taxonomic scope" value="Eukaryota"/>
</dbReference>
<proteinExistence type="predicted"/>
<sequence>MESEAAAATTAETQKYRMNFRVPDVTLNDVCLIVQGQKFYCLKHHLSHHSHYFKNIFFGQFQDKNKSEHVLENVESPETFHYFLELINGVSCLRGENVVDVLQLADFFIAEVALKRCKDFIKEELLTPKRRLFYLEIAMKHPFLDNLKEEILYNIRTPDDLAAILPDDIKQLDKDISNVLLEKSMTLMIPRVRGNVEERPPGYSLLHRANLTMKKNGMSSEERIRHLYHMLQRRPSNNS</sequence>
<dbReference type="PROSITE" id="PS50097">
    <property type="entry name" value="BTB"/>
    <property type="match status" value="1"/>
</dbReference>
<evidence type="ECO:0000313" key="2">
    <source>
        <dbReference type="Proteomes" id="UP000095282"/>
    </source>
</evidence>
<protein>
    <submittedName>
        <fullName evidence="3">BTB domain-containing protein</fullName>
    </submittedName>
</protein>
<feature type="domain" description="BTB" evidence="1">
    <location>
        <begin position="28"/>
        <end position="87"/>
    </location>
</feature>
<evidence type="ECO:0000259" key="1">
    <source>
        <dbReference type="PROSITE" id="PS50097"/>
    </source>
</evidence>
<dbReference type="InterPro" id="IPR000210">
    <property type="entry name" value="BTB/POZ_dom"/>
</dbReference>
<dbReference type="InterPro" id="IPR052664">
    <property type="entry name" value="BTB-MATH_domain_protein"/>
</dbReference>
<evidence type="ECO:0000313" key="3">
    <source>
        <dbReference type="WBParaSite" id="Csp11.Scaffold581.g4599.t1"/>
    </source>
</evidence>
<dbReference type="STRING" id="1561998.A0A1I7TCL7"/>
<dbReference type="PANTHER" id="PTHR22743:SF165">
    <property type="entry name" value="BTB AND MATH DOMAIN CONTAINING-RELATED"/>
    <property type="match status" value="1"/>
</dbReference>
<dbReference type="CDD" id="cd18186">
    <property type="entry name" value="BTB_POZ_ZBTB_KLHL-like"/>
    <property type="match status" value="1"/>
</dbReference>
<organism evidence="2 3">
    <name type="scientific">Caenorhabditis tropicalis</name>
    <dbReference type="NCBI Taxonomy" id="1561998"/>
    <lineage>
        <taxon>Eukaryota</taxon>
        <taxon>Metazoa</taxon>
        <taxon>Ecdysozoa</taxon>
        <taxon>Nematoda</taxon>
        <taxon>Chromadorea</taxon>
        <taxon>Rhabditida</taxon>
        <taxon>Rhabditina</taxon>
        <taxon>Rhabditomorpha</taxon>
        <taxon>Rhabditoidea</taxon>
        <taxon>Rhabditidae</taxon>
        <taxon>Peloderinae</taxon>
        <taxon>Caenorhabditis</taxon>
    </lineage>
</organism>
<dbReference type="SMART" id="SM00225">
    <property type="entry name" value="BTB"/>
    <property type="match status" value="1"/>
</dbReference>
<dbReference type="InterPro" id="IPR011333">
    <property type="entry name" value="SKP1/BTB/POZ_sf"/>
</dbReference>
<dbReference type="Gene3D" id="3.30.710.10">
    <property type="entry name" value="Potassium Channel Kv1.1, Chain A"/>
    <property type="match status" value="1"/>
</dbReference>
<accession>A0A1I7TCL7</accession>
<keyword evidence="2" id="KW-1185">Reference proteome</keyword>
<dbReference type="SUPFAM" id="SSF54695">
    <property type="entry name" value="POZ domain"/>
    <property type="match status" value="1"/>
</dbReference>